<evidence type="ECO:0000256" key="5">
    <source>
        <dbReference type="SAM" id="MobiDB-lite"/>
    </source>
</evidence>
<dbReference type="PROSITE" id="PS00678">
    <property type="entry name" value="WD_REPEATS_1"/>
    <property type="match status" value="1"/>
</dbReference>
<dbReference type="Gene3D" id="2.130.10.10">
    <property type="entry name" value="YVTN repeat-like/Quinoprotein amine dehydrogenase"/>
    <property type="match status" value="1"/>
</dbReference>
<evidence type="ECO:0000256" key="2">
    <source>
        <dbReference type="ARBA" id="ARBA00022737"/>
    </source>
</evidence>
<keyword evidence="1 4" id="KW-0853">WD repeat</keyword>
<dbReference type="PANTHER" id="PTHR22839:SF0">
    <property type="entry name" value="THO COMPLEX SUBUNIT 3"/>
    <property type="match status" value="1"/>
</dbReference>
<proteinExistence type="inferred from homology"/>
<dbReference type="KEGG" id="cmax:111465125"/>
<dbReference type="OrthoDB" id="1677726at2759"/>
<dbReference type="InterPro" id="IPR036322">
    <property type="entry name" value="WD40_repeat_dom_sf"/>
</dbReference>
<dbReference type="Proteomes" id="UP000504608">
    <property type="component" value="Unplaced"/>
</dbReference>
<dbReference type="PANTHER" id="PTHR22839">
    <property type="entry name" value="THO COMPLEX SUBUNIT 3 THO3"/>
    <property type="match status" value="1"/>
</dbReference>
<dbReference type="RefSeq" id="XP_022965196.1">
    <property type="nucleotide sequence ID" value="XM_023109428.1"/>
</dbReference>
<name>A0A6J1HL15_CUCMA</name>
<protein>
    <submittedName>
        <fullName evidence="7 8">THO complex subunit 3-like isoform X1</fullName>
    </submittedName>
</protein>
<evidence type="ECO:0000313" key="7">
    <source>
        <dbReference type="RefSeq" id="XP_022965195.1"/>
    </source>
</evidence>
<dbReference type="RefSeq" id="XP_022965195.1">
    <property type="nucleotide sequence ID" value="XM_023109427.1"/>
</dbReference>
<dbReference type="GO" id="GO:0006406">
    <property type="term" value="P:mRNA export from nucleus"/>
    <property type="evidence" value="ECO:0007669"/>
    <property type="project" value="InterPro"/>
</dbReference>
<evidence type="ECO:0000313" key="6">
    <source>
        <dbReference type="Proteomes" id="UP000504608"/>
    </source>
</evidence>
<dbReference type="InterPro" id="IPR001680">
    <property type="entry name" value="WD40_rpt"/>
</dbReference>
<dbReference type="SMART" id="SM00320">
    <property type="entry name" value="WD40"/>
    <property type="match status" value="1"/>
</dbReference>
<evidence type="ECO:0000313" key="8">
    <source>
        <dbReference type="RefSeq" id="XP_022965196.1"/>
    </source>
</evidence>
<dbReference type="PROSITE" id="PS50082">
    <property type="entry name" value="WD_REPEATS_2"/>
    <property type="match status" value="1"/>
</dbReference>
<evidence type="ECO:0000256" key="1">
    <source>
        <dbReference type="ARBA" id="ARBA00022574"/>
    </source>
</evidence>
<gene>
    <name evidence="7 8" type="primary">LOC111465125</name>
</gene>
<feature type="repeat" description="WD" evidence="4">
    <location>
        <begin position="30"/>
        <end position="55"/>
    </location>
</feature>
<dbReference type="GO" id="GO:0000445">
    <property type="term" value="C:THO complex part of transcription export complex"/>
    <property type="evidence" value="ECO:0007669"/>
    <property type="project" value="TreeGrafter"/>
</dbReference>
<organism evidence="6 8">
    <name type="scientific">Cucurbita maxima</name>
    <name type="common">Pumpkin</name>
    <name type="synonym">Winter squash</name>
    <dbReference type="NCBI Taxonomy" id="3661"/>
    <lineage>
        <taxon>Eukaryota</taxon>
        <taxon>Viridiplantae</taxon>
        <taxon>Streptophyta</taxon>
        <taxon>Embryophyta</taxon>
        <taxon>Tracheophyta</taxon>
        <taxon>Spermatophyta</taxon>
        <taxon>Magnoliopsida</taxon>
        <taxon>eudicotyledons</taxon>
        <taxon>Gunneridae</taxon>
        <taxon>Pentapetalae</taxon>
        <taxon>rosids</taxon>
        <taxon>fabids</taxon>
        <taxon>Cucurbitales</taxon>
        <taxon>Cucurbitaceae</taxon>
        <taxon>Cucurbiteae</taxon>
        <taxon>Cucurbita</taxon>
    </lineage>
</organism>
<sequence>MKLASGSVEQTARVSHIEHHEHLCWDHRHSDLIATVSGDKTVRLWDARNGKCSQQDDLSRENINITYKPDGTHIAVGNRDDELTILDVRNFKPVHKRKFNYEAAQQRMHLIKINTKNKREKMQGRILVKNFILMTSVECPNGTNSSPDSLSGCGEQCGVESKA</sequence>
<dbReference type="AlphaFoldDB" id="A0A6J1HL15"/>
<feature type="region of interest" description="Disordered" evidence="5">
    <location>
        <begin position="142"/>
        <end position="163"/>
    </location>
</feature>
<evidence type="ECO:0000256" key="3">
    <source>
        <dbReference type="ARBA" id="ARBA00046343"/>
    </source>
</evidence>
<dbReference type="SUPFAM" id="SSF50978">
    <property type="entry name" value="WD40 repeat-like"/>
    <property type="match status" value="1"/>
</dbReference>
<evidence type="ECO:0000256" key="4">
    <source>
        <dbReference type="PROSITE-ProRule" id="PRU00221"/>
    </source>
</evidence>
<reference evidence="7 8" key="1">
    <citation type="submission" date="2025-04" db="UniProtKB">
        <authorList>
            <consortium name="RefSeq"/>
        </authorList>
    </citation>
    <scope>IDENTIFICATION</scope>
    <source>
        <tissue evidence="7 8">Young leaves</tissue>
    </source>
</reference>
<dbReference type="GeneID" id="111465125"/>
<keyword evidence="2" id="KW-0677">Repeat</keyword>
<dbReference type="InterPro" id="IPR015943">
    <property type="entry name" value="WD40/YVTN_repeat-like_dom_sf"/>
</dbReference>
<dbReference type="InterPro" id="IPR040132">
    <property type="entry name" value="Tex1/THOC3"/>
</dbReference>
<accession>A0A6J1HL15</accession>
<comment type="similarity">
    <text evidence="3">Belongs to the THOC3 family.</text>
</comment>
<dbReference type="InterPro" id="IPR019775">
    <property type="entry name" value="WD40_repeat_CS"/>
</dbReference>
<keyword evidence="6" id="KW-1185">Reference proteome</keyword>